<evidence type="ECO:0000259" key="15">
    <source>
        <dbReference type="Pfam" id="PF20260"/>
    </source>
</evidence>
<keyword evidence="9 12" id="KW-0949">S-adenosyl-L-methionine</keyword>
<keyword evidence="5 12" id="KW-0963">Cytoplasm</keyword>
<evidence type="ECO:0000256" key="2">
    <source>
        <dbReference type="ARBA" id="ARBA00005528"/>
    </source>
</evidence>
<evidence type="ECO:0000256" key="7">
    <source>
        <dbReference type="ARBA" id="ARBA00022603"/>
    </source>
</evidence>
<evidence type="ECO:0000256" key="4">
    <source>
        <dbReference type="ARBA" id="ARBA00013673"/>
    </source>
</evidence>
<comment type="similarity">
    <text evidence="2 12">Belongs to the RNA methyltransferase RsmE family.</text>
</comment>
<keyword evidence="17" id="KW-1185">Reference proteome</keyword>
<dbReference type="EC" id="2.1.1.193" evidence="3 12"/>
<evidence type="ECO:0000313" key="17">
    <source>
        <dbReference type="Proteomes" id="UP001139516"/>
    </source>
</evidence>
<dbReference type="Proteomes" id="UP001139516">
    <property type="component" value="Unassembled WGS sequence"/>
</dbReference>
<dbReference type="InterPro" id="IPR046886">
    <property type="entry name" value="RsmE_MTase_dom"/>
</dbReference>
<evidence type="ECO:0000256" key="1">
    <source>
        <dbReference type="ARBA" id="ARBA00004496"/>
    </source>
</evidence>
<keyword evidence="7 12" id="KW-0489">Methyltransferase</keyword>
<dbReference type="AlphaFoldDB" id="A0A9X2BTX0"/>
<evidence type="ECO:0000259" key="14">
    <source>
        <dbReference type="Pfam" id="PF04452"/>
    </source>
</evidence>
<comment type="caution">
    <text evidence="16">The sequence shown here is derived from an EMBL/GenBank/DDBJ whole genome shotgun (WGS) entry which is preliminary data.</text>
</comment>
<dbReference type="InterPro" id="IPR015947">
    <property type="entry name" value="PUA-like_sf"/>
</dbReference>
<dbReference type="CDD" id="cd18084">
    <property type="entry name" value="RsmE-like"/>
    <property type="match status" value="1"/>
</dbReference>
<evidence type="ECO:0000256" key="6">
    <source>
        <dbReference type="ARBA" id="ARBA00022552"/>
    </source>
</evidence>
<proteinExistence type="inferred from homology"/>
<dbReference type="InterPro" id="IPR006700">
    <property type="entry name" value="RsmE"/>
</dbReference>
<dbReference type="GO" id="GO:0070475">
    <property type="term" value="P:rRNA base methylation"/>
    <property type="evidence" value="ECO:0007669"/>
    <property type="project" value="TreeGrafter"/>
</dbReference>
<dbReference type="SUPFAM" id="SSF88697">
    <property type="entry name" value="PUA domain-like"/>
    <property type="match status" value="1"/>
</dbReference>
<reference evidence="16" key="1">
    <citation type="submission" date="2022-04" db="EMBL/GenBank/DDBJ databases">
        <title>Roseomonas acroporae sp. nov., isolated from coral Acropora digitifera.</title>
        <authorList>
            <person name="Sun H."/>
        </authorList>
    </citation>
    <scope>NUCLEOTIDE SEQUENCE</scope>
    <source>
        <strain evidence="16">NAR14</strain>
    </source>
</reference>
<keyword evidence="6 12" id="KW-0698">rRNA processing</keyword>
<dbReference type="SUPFAM" id="SSF75217">
    <property type="entry name" value="alpha/beta knot"/>
    <property type="match status" value="1"/>
</dbReference>
<comment type="catalytic activity">
    <reaction evidence="11 12">
        <text>uridine(1498) in 16S rRNA + S-adenosyl-L-methionine = N(3)-methyluridine(1498) in 16S rRNA + S-adenosyl-L-homocysteine + H(+)</text>
        <dbReference type="Rhea" id="RHEA:42920"/>
        <dbReference type="Rhea" id="RHEA-COMP:10283"/>
        <dbReference type="Rhea" id="RHEA-COMP:10284"/>
        <dbReference type="ChEBI" id="CHEBI:15378"/>
        <dbReference type="ChEBI" id="CHEBI:57856"/>
        <dbReference type="ChEBI" id="CHEBI:59789"/>
        <dbReference type="ChEBI" id="CHEBI:65315"/>
        <dbReference type="ChEBI" id="CHEBI:74502"/>
        <dbReference type="EC" id="2.1.1.193"/>
    </reaction>
</comment>
<name>A0A9X2BTX0_9PROT</name>
<evidence type="ECO:0000256" key="11">
    <source>
        <dbReference type="ARBA" id="ARBA00047944"/>
    </source>
</evidence>
<dbReference type="InterPro" id="IPR029028">
    <property type="entry name" value="Alpha/beta_knot_MTases"/>
</dbReference>
<dbReference type="PANTHER" id="PTHR30027">
    <property type="entry name" value="RIBOSOMAL RNA SMALL SUBUNIT METHYLTRANSFERASE E"/>
    <property type="match status" value="1"/>
</dbReference>
<evidence type="ECO:0000256" key="5">
    <source>
        <dbReference type="ARBA" id="ARBA00022490"/>
    </source>
</evidence>
<comment type="function">
    <text evidence="10 12">Specifically methylates the N3 position of the uracil ring of uridine 1498 (m3U1498) in 16S rRNA. Acts on the fully assembled 30S ribosomal subunit.</text>
</comment>
<dbReference type="EMBL" id="JALPRX010000049">
    <property type="protein sequence ID" value="MCK8785083.1"/>
    <property type="molecule type" value="Genomic_DNA"/>
</dbReference>
<evidence type="ECO:0000256" key="9">
    <source>
        <dbReference type="ARBA" id="ARBA00022691"/>
    </source>
</evidence>
<dbReference type="GO" id="GO:0005737">
    <property type="term" value="C:cytoplasm"/>
    <property type="evidence" value="ECO:0007669"/>
    <property type="project" value="UniProtKB-SubCell"/>
</dbReference>
<feature type="region of interest" description="Disordered" evidence="13">
    <location>
        <begin position="166"/>
        <end position="191"/>
    </location>
</feature>
<comment type="subcellular location">
    <subcellularLocation>
        <location evidence="1 12">Cytoplasm</location>
    </subcellularLocation>
</comment>
<dbReference type="PIRSF" id="PIRSF015601">
    <property type="entry name" value="MTase_slr0722"/>
    <property type="match status" value="1"/>
</dbReference>
<dbReference type="NCBIfam" id="TIGR00046">
    <property type="entry name" value="RsmE family RNA methyltransferase"/>
    <property type="match status" value="1"/>
</dbReference>
<keyword evidence="8 12" id="KW-0808">Transferase</keyword>
<protein>
    <recommendedName>
        <fullName evidence="4 12">Ribosomal RNA small subunit methyltransferase E</fullName>
        <ecNumber evidence="3 12">2.1.1.193</ecNumber>
    </recommendedName>
</protein>
<gene>
    <name evidence="16" type="ORF">M0638_11880</name>
</gene>
<accession>A0A9X2BTX0</accession>
<dbReference type="RefSeq" id="WP_248667203.1">
    <property type="nucleotide sequence ID" value="NZ_JALPRX010000049.1"/>
</dbReference>
<dbReference type="Pfam" id="PF20260">
    <property type="entry name" value="PUA_4"/>
    <property type="match status" value="1"/>
</dbReference>
<evidence type="ECO:0000313" key="16">
    <source>
        <dbReference type="EMBL" id="MCK8785083.1"/>
    </source>
</evidence>
<organism evidence="16 17">
    <name type="scientific">Roseomonas acroporae</name>
    <dbReference type="NCBI Taxonomy" id="2937791"/>
    <lineage>
        <taxon>Bacteria</taxon>
        <taxon>Pseudomonadati</taxon>
        <taxon>Pseudomonadota</taxon>
        <taxon>Alphaproteobacteria</taxon>
        <taxon>Acetobacterales</taxon>
        <taxon>Roseomonadaceae</taxon>
        <taxon>Roseomonas</taxon>
    </lineage>
</organism>
<feature type="domain" description="Ribosomal RNA small subunit methyltransferase E PUA-like" evidence="15">
    <location>
        <begin position="22"/>
        <end position="61"/>
    </location>
</feature>
<dbReference type="GO" id="GO:0070042">
    <property type="term" value="F:rRNA (uridine-N3-)-methyltransferase activity"/>
    <property type="evidence" value="ECO:0007669"/>
    <property type="project" value="TreeGrafter"/>
</dbReference>
<evidence type="ECO:0000256" key="3">
    <source>
        <dbReference type="ARBA" id="ARBA00012328"/>
    </source>
</evidence>
<evidence type="ECO:0000256" key="10">
    <source>
        <dbReference type="ARBA" id="ARBA00025699"/>
    </source>
</evidence>
<dbReference type="Pfam" id="PF04452">
    <property type="entry name" value="Methyltrans_RNA"/>
    <property type="match status" value="1"/>
</dbReference>
<feature type="domain" description="Ribosomal RNA small subunit methyltransferase E methyltransferase" evidence="14">
    <location>
        <begin position="77"/>
        <end position="257"/>
    </location>
</feature>
<evidence type="ECO:0000256" key="12">
    <source>
        <dbReference type="PIRNR" id="PIRNR015601"/>
    </source>
</evidence>
<dbReference type="NCBIfam" id="NF008696">
    <property type="entry name" value="PRK11713.3-5"/>
    <property type="match status" value="1"/>
</dbReference>
<dbReference type="InterPro" id="IPR046887">
    <property type="entry name" value="RsmE_PUA-like"/>
</dbReference>
<sequence>MSIPRLFVEADLPGDGTLAATPAQAHYLGAVLRRSPGDPVLLFNGRDGEWQAEVAALRKDRGSFALGRRTRAQAPEPPLRLLLAAVKRDAMDLVAEKATELGATLIQPVLTRRTVTDRVNTGRLAAIAREAAEQCRRLGVPEVREAAPLHAVLDAWDGAPLLFGDETGHGTTGHGATGHGTTGHGAAGGGEGEGAAALAGAVAGLAPPLAWLVGPEGGFDPAELADLRRRPFVRAVTLGPRILRAETAAIAGLAVMQAVAGDWRG</sequence>
<dbReference type="Gene3D" id="3.40.1280.10">
    <property type="match status" value="1"/>
</dbReference>
<dbReference type="PANTHER" id="PTHR30027:SF3">
    <property type="entry name" value="16S RRNA (URACIL(1498)-N(3))-METHYLTRANSFERASE"/>
    <property type="match status" value="1"/>
</dbReference>
<dbReference type="Gene3D" id="2.40.240.20">
    <property type="entry name" value="Hypothetical PUA domain-like, domain 1"/>
    <property type="match status" value="1"/>
</dbReference>
<dbReference type="InterPro" id="IPR029026">
    <property type="entry name" value="tRNA_m1G_MTases_N"/>
</dbReference>
<evidence type="ECO:0000256" key="8">
    <source>
        <dbReference type="ARBA" id="ARBA00022679"/>
    </source>
</evidence>
<evidence type="ECO:0000256" key="13">
    <source>
        <dbReference type="SAM" id="MobiDB-lite"/>
    </source>
</evidence>
<feature type="compositionally biased region" description="Gly residues" evidence="13">
    <location>
        <begin position="170"/>
        <end position="191"/>
    </location>
</feature>